<feature type="transmembrane region" description="Helical" evidence="8">
    <location>
        <begin position="56"/>
        <end position="77"/>
    </location>
</feature>
<organism evidence="12 13">
    <name type="scientific">Symbiodinium natans</name>
    <dbReference type="NCBI Taxonomy" id="878477"/>
    <lineage>
        <taxon>Eukaryota</taxon>
        <taxon>Sar</taxon>
        <taxon>Alveolata</taxon>
        <taxon>Dinophyceae</taxon>
        <taxon>Suessiales</taxon>
        <taxon>Symbiodiniaceae</taxon>
        <taxon>Symbiodinium</taxon>
    </lineage>
</organism>
<dbReference type="InterPro" id="IPR003864">
    <property type="entry name" value="CSC1/OSCA1-like_7TM"/>
</dbReference>
<dbReference type="Pfam" id="PF01027">
    <property type="entry name" value="Bax1-I"/>
    <property type="match status" value="1"/>
</dbReference>
<comment type="caution">
    <text evidence="12">The sequence shown here is derived from an EMBL/GenBank/DDBJ whole genome shotgun (WGS) entry which is preliminary data.</text>
</comment>
<keyword evidence="4 8" id="KW-0812">Transmembrane</keyword>
<evidence type="ECO:0000256" key="5">
    <source>
        <dbReference type="ARBA" id="ARBA00022989"/>
    </source>
</evidence>
<protein>
    <submittedName>
        <fullName evidence="12">Tmbim4 protein</fullName>
    </submittedName>
</protein>
<feature type="transmembrane region" description="Helical" evidence="8">
    <location>
        <begin position="436"/>
        <end position="453"/>
    </location>
</feature>
<dbReference type="OrthoDB" id="7933078at2759"/>
<dbReference type="PANTHER" id="PTHR13018:SF5">
    <property type="entry name" value="RE44586P"/>
    <property type="match status" value="1"/>
</dbReference>
<evidence type="ECO:0000313" key="12">
    <source>
        <dbReference type="EMBL" id="CAE7366709.1"/>
    </source>
</evidence>
<sequence length="966" mass="106842">MQVNANDATGRHANRQEPGTSVTNGSSTSNATGSTKPDAAEVSGVETNAAGDLETFLTGLVTNSGMVAACMVGFVVLRSRYPLIFSYNCERSPEEIRVPDTPANDWSSWTTASLAKTHAEHVKYAGLDHAMLLEFTEMSKRILWRIGIPMLVVMGTLNFFFGHGEAEKTSQPPLVFASTVQKPLKIMASFAPFDMEAQRGYSDFQGIGEKQMRLGFIRKVYGIVACQVAATALTAALCAGPFRPTIVGFVVHWPSAFKWGSLLATGLALFICYAGKNSYPLNFFGLTFLTAVMSLDVGVMAAVASAMGMGALVAQAAVITALLVTGLTIYTFRSKRDFSFLGAALWPLTFGLFAFGLLSCFFPSLHTGILGLIVSFAGAAIFCAYLVYDTWRIANELQVDDYVEGAIQLYMDIINLFMYILDILMQLNKGQNVQQLLTVVMGIAFWSIQPFVAGSDAATAAVPCCSSAVRFANFDVDRLVSLPVEVGDNLSRIAMGNVSQGHPWLFYVYGPVTILVVWVVRKETMSSMRMFCKSRFIWLKRLEIPQASTVMVEGIPDEYQSDEKVQEYFSRMFSAGDLKAVHICKNMPELEAVYAELQAAVSALAKVEQEWANDGQPADKRPTVKPLMGSSQDAIDYWKAKVEEKKQEVVQYRESVTKDAKAGAGGVNGHSGFVTFTDCRNARVAASTKFSADRTTWLVSQAPAPQDIIWSDMKVNVDLRTAKRLIGYGLVFGLYVAFTPFCLFITNLATTINLGPFQSLWAAYAPTLGLLIFLSFAPTVLINIFSWLFNLKSEVWSQLELQNWYFWFMVFFVIGVTVVGQDFVNFVRQVAEDPLKLPMVLAEKMPSSTHYYLNFLALQWVTHGMNLTRYIQVTKFVAASKIWSEQDARELSEPEDQDYYGIGSRSARFTINLLIAMIFGTISPLMSLLAWLNFFICRVFYGYLFVYADSPWQIAALSGDCRSALN</sequence>
<feature type="transmembrane region" description="Helical" evidence="8">
    <location>
        <begin position="805"/>
        <end position="831"/>
    </location>
</feature>
<feature type="transmembrane region" description="Helical" evidence="8">
    <location>
        <begin position="220"/>
        <end position="239"/>
    </location>
</feature>
<keyword evidence="3" id="KW-0813">Transport</keyword>
<feature type="transmembrane region" description="Helical" evidence="8">
    <location>
        <begin position="504"/>
        <end position="520"/>
    </location>
</feature>
<gene>
    <name evidence="12" type="primary">Tmbim4</name>
    <name evidence="12" type="ORF">SNAT2548_LOCUS19920</name>
</gene>
<feature type="domain" description="CSC1/OSCA1-like N-terminal transmembrane" evidence="10">
    <location>
        <begin position="56"/>
        <end position="171"/>
    </location>
</feature>
<reference evidence="12" key="1">
    <citation type="submission" date="2021-02" db="EMBL/GenBank/DDBJ databases">
        <authorList>
            <person name="Dougan E. K."/>
            <person name="Rhodes N."/>
            <person name="Thang M."/>
            <person name="Chan C."/>
        </authorList>
    </citation>
    <scope>NUCLEOTIDE SEQUENCE</scope>
</reference>
<feature type="transmembrane region" description="Helical" evidence="8">
    <location>
        <begin position="761"/>
        <end position="785"/>
    </location>
</feature>
<feature type="region of interest" description="Disordered" evidence="7">
    <location>
        <begin position="1"/>
        <end position="41"/>
    </location>
</feature>
<evidence type="ECO:0000313" key="13">
    <source>
        <dbReference type="Proteomes" id="UP000604046"/>
    </source>
</evidence>
<evidence type="ECO:0000256" key="6">
    <source>
        <dbReference type="ARBA" id="ARBA00023136"/>
    </source>
</evidence>
<dbReference type="InterPro" id="IPR006214">
    <property type="entry name" value="Bax_inhibitor_1-related"/>
</dbReference>
<evidence type="ECO:0000259" key="9">
    <source>
        <dbReference type="Pfam" id="PF02714"/>
    </source>
</evidence>
<proteinExistence type="inferred from homology"/>
<feature type="transmembrane region" description="Helical" evidence="8">
    <location>
        <begin position="913"/>
        <end position="941"/>
    </location>
</feature>
<feature type="transmembrane region" description="Helical" evidence="8">
    <location>
        <begin position="725"/>
        <end position="749"/>
    </location>
</feature>
<feature type="transmembrane region" description="Helical" evidence="8">
    <location>
        <begin position="338"/>
        <end position="362"/>
    </location>
</feature>
<dbReference type="EMBL" id="CAJNDS010002192">
    <property type="protein sequence ID" value="CAE7366709.1"/>
    <property type="molecule type" value="Genomic_DNA"/>
</dbReference>
<feature type="domain" description="CSC1/OSCA1-like cytosolic" evidence="11">
    <location>
        <begin position="548"/>
        <end position="711"/>
    </location>
</feature>
<feature type="transmembrane region" description="Helical" evidence="8">
    <location>
        <begin position="142"/>
        <end position="161"/>
    </location>
</feature>
<dbReference type="GO" id="GO:0005227">
    <property type="term" value="F:calcium-activated cation channel activity"/>
    <property type="evidence" value="ECO:0007669"/>
    <property type="project" value="InterPro"/>
</dbReference>
<evidence type="ECO:0000256" key="7">
    <source>
        <dbReference type="SAM" id="MobiDB-lite"/>
    </source>
</evidence>
<dbReference type="AlphaFoldDB" id="A0A812PX24"/>
<feature type="transmembrane region" description="Helical" evidence="8">
    <location>
        <begin position="283"/>
        <end position="304"/>
    </location>
</feature>
<evidence type="ECO:0000256" key="4">
    <source>
        <dbReference type="ARBA" id="ARBA00022692"/>
    </source>
</evidence>
<keyword evidence="13" id="KW-1185">Reference proteome</keyword>
<evidence type="ECO:0000259" key="10">
    <source>
        <dbReference type="Pfam" id="PF13967"/>
    </source>
</evidence>
<dbReference type="Pfam" id="PF02714">
    <property type="entry name" value="RSN1_7TM"/>
    <property type="match status" value="1"/>
</dbReference>
<comment type="similarity">
    <text evidence="2">Belongs to the CSC1 (TC 1.A.17) family.</text>
</comment>
<feature type="compositionally biased region" description="Low complexity" evidence="7">
    <location>
        <begin position="19"/>
        <end position="35"/>
    </location>
</feature>
<dbReference type="InterPro" id="IPR032880">
    <property type="entry name" value="CSC1/OSCA1-like_N"/>
</dbReference>
<dbReference type="Pfam" id="PF13967">
    <property type="entry name" value="RSN1_TM"/>
    <property type="match status" value="1"/>
</dbReference>
<dbReference type="PANTHER" id="PTHR13018">
    <property type="entry name" value="PROBABLE MEMBRANE PROTEIN DUF221-RELATED"/>
    <property type="match status" value="1"/>
</dbReference>
<evidence type="ECO:0000256" key="1">
    <source>
        <dbReference type="ARBA" id="ARBA00004141"/>
    </source>
</evidence>
<feature type="domain" description="CSC1/OSCA1-like 7TM region" evidence="9">
    <location>
        <begin position="759"/>
        <end position="948"/>
    </location>
</feature>
<dbReference type="Pfam" id="PF14703">
    <property type="entry name" value="PHM7_cyt"/>
    <property type="match status" value="1"/>
</dbReference>
<dbReference type="GO" id="GO:0005886">
    <property type="term" value="C:plasma membrane"/>
    <property type="evidence" value="ECO:0007669"/>
    <property type="project" value="TreeGrafter"/>
</dbReference>
<evidence type="ECO:0000256" key="3">
    <source>
        <dbReference type="ARBA" id="ARBA00022448"/>
    </source>
</evidence>
<feature type="transmembrane region" description="Helical" evidence="8">
    <location>
        <begin position="369"/>
        <end position="387"/>
    </location>
</feature>
<evidence type="ECO:0000259" key="11">
    <source>
        <dbReference type="Pfam" id="PF14703"/>
    </source>
</evidence>
<keyword evidence="5 8" id="KW-1133">Transmembrane helix</keyword>
<feature type="transmembrane region" description="Helical" evidence="8">
    <location>
        <begin position="246"/>
        <end position="271"/>
    </location>
</feature>
<feature type="transmembrane region" description="Helical" evidence="8">
    <location>
        <begin position="311"/>
        <end position="332"/>
    </location>
</feature>
<evidence type="ECO:0000256" key="2">
    <source>
        <dbReference type="ARBA" id="ARBA00007779"/>
    </source>
</evidence>
<dbReference type="InterPro" id="IPR045122">
    <property type="entry name" value="Csc1-like"/>
</dbReference>
<dbReference type="InterPro" id="IPR027815">
    <property type="entry name" value="CSC1/OSCA1-like_cyt"/>
</dbReference>
<keyword evidence="6 8" id="KW-0472">Membrane</keyword>
<accession>A0A812PX24</accession>
<evidence type="ECO:0000256" key="8">
    <source>
        <dbReference type="SAM" id="Phobius"/>
    </source>
</evidence>
<name>A0A812PX24_9DINO</name>
<comment type="subcellular location">
    <subcellularLocation>
        <location evidence="1">Membrane</location>
        <topology evidence="1">Multi-pass membrane protein</topology>
    </subcellularLocation>
</comment>
<dbReference type="Proteomes" id="UP000604046">
    <property type="component" value="Unassembled WGS sequence"/>
</dbReference>
<feature type="transmembrane region" description="Helical" evidence="8">
    <location>
        <begin position="407"/>
        <end position="424"/>
    </location>
</feature>